<dbReference type="SUPFAM" id="SSF53474">
    <property type="entry name" value="alpha/beta-Hydrolases"/>
    <property type="match status" value="1"/>
</dbReference>
<dbReference type="InterPro" id="IPR052897">
    <property type="entry name" value="Sec-Metab_Biosynth_Hydrolase"/>
</dbReference>
<feature type="domain" description="AB hydrolase-1" evidence="1">
    <location>
        <begin position="3"/>
        <end position="221"/>
    </location>
</feature>
<sequence length="234" mass="24975">MDVILIPGFWLDASSWGQVTPLLEEQGHRVHPVTLPGLESVDADRSGIGLADHIAAVVDLVDRLDGPVALVGHSGGGAVAHGVVDARPDRIAKVIYVDAGPPADGDAINDELPVVGDEVPLPDWAVFEDADLVDLDDDLRAEFRERAVPLPAAVASDPIRLVDERRYDVPITIIACEFPSALLVEAITGGQPWVRELGRIRQVEYVDLPTGHWPQFTKPVQLGQAIAAALPALG</sequence>
<dbReference type="Proteomes" id="UP000324678">
    <property type="component" value="Chromosome"/>
</dbReference>
<evidence type="ECO:0000259" key="1">
    <source>
        <dbReference type="Pfam" id="PF12697"/>
    </source>
</evidence>
<keyword evidence="3" id="KW-1185">Reference proteome</keyword>
<dbReference type="Pfam" id="PF12697">
    <property type="entry name" value="Abhydrolase_6"/>
    <property type="match status" value="1"/>
</dbReference>
<gene>
    <name evidence="2" type="ORF">FLP10_11950</name>
</gene>
<reference evidence="2 3" key="1">
    <citation type="submission" date="2019-09" db="EMBL/GenBank/DDBJ databases">
        <title>Genome sequencing of strain KACC 19306.</title>
        <authorList>
            <person name="Heo J."/>
            <person name="Kim S.-J."/>
            <person name="Kim J.-S."/>
            <person name="Hong S.-B."/>
            <person name="Kwon S.-W."/>
        </authorList>
    </citation>
    <scope>NUCLEOTIDE SEQUENCE [LARGE SCALE GENOMIC DNA]</scope>
    <source>
        <strain evidence="2 3">KACC 19306</strain>
    </source>
</reference>
<dbReference type="AlphaFoldDB" id="A0A5C1YJ01"/>
<organism evidence="2 3">
    <name type="scientific">Agromyces intestinalis</name>
    <dbReference type="NCBI Taxonomy" id="2592652"/>
    <lineage>
        <taxon>Bacteria</taxon>
        <taxon>Bacillati</taxon>
        <taxon>Actinomycetota</taxon>
        <taxon>Actinomycetes</taxon>
        <taxon>Micrococcales</taxon>
        <taxon>Microbacteriaceae</taxon>
        <taxon>Agromyces</taxon>
    </lineage>
</organism>
<evidence type="ECO:0000313" key="3">
    <source>
        <dbReference type="Proteomes" id="UP000324678"/>
    </source>
</evidence>
<dbReference type="PANTHER" id="PTHR37017">
    <property type="entry name" value="AB HYDROLASE-1 DOMAIN-CONTAINING PROTEIN-RELATED"/>
    <property type="match status" value="1"/>
</dbReference>
<name>A0A5C1YJ01_9MICO</name>
<dbReference type="KEGG" id="ail:FLP10_11950"/>
<dbReference type="PANTHER" id="PTHR37017:SF11">
    <property type="entry name" value="ESTERASE_LIPASE_THIOESTERASE DOMAIN-CONTAINING PROTEIN"/>
    <property type="match status" value="1"/>
</dbReference>
<evidence type="ECO:0000313" key="2">
    <source>
        <dbReference type="EMBL" id="QEO15047.1"/>
    </source>
</evidence>
<dbReference type="InterPro" id="IPR000073">
    <property type="entry name" value="AB_hydrolase_1"/>
</dbReference>
<dbReference type="RefSeq" id="WP_149161066.1">
    <property type="nucleotide sequence ID" value="NZ_CP043505.1"/>
</dbReference>
<keyword evidence="2" id="KW-0378">Hydrolase</keyword>
<dbReference type="OrthoDB" id="9773549at2"/>
<proteinExistence type="predicted"/>
<dbReference type="EMBL" id="CP043505">
    <property type="protein sequence ID" value="QEO15047.1"/>
    <property type="molecule type" value="Genomic_DNA"/>
</dbReference>
<accession>A0A5C1YJ01</accession>
<dbReference type="InterPro" id="IPR029058">
    <property type="entry name" value="AB_hydrolase_fold"/>
</dbReference>
<protein>
    <submittedName>
        <fullName evidence="2">Alpha/beta hydrolase</fullName>
    </submittedName>
</protein>
<dbReference type="Gene3D" id="3.40.50.1820">
    <property type="entry name" value="alpha/beta hydrolase"/>
    <property type="match status" value="1"/>
</dbReference>
<dbReference type="GO" id="GO:0016787">
    <property type="term" value="F:hydrolase activity"/>
    <property type="evidence" value="ECO:0007669"/>
    <property type="project" value="UniProtKB-KW"/>
</dbReference>